<sequence length="60" mass="6798">MIEFWAADEPALAVFKGMLTQRRTGMGGVNGLYYCVVPMVMKMSGGKGKRRLREVFQDIR</sequence>
<name>A0ABX3IRU7_9PSED</name>
<dbReference type="EMBL" id="MTLN01000006">
    <property type="protein sequence ID" value="ONN71079.1"/>
    <property type="molecule type" value="Genomic_DNA"/>
</dbReference>
<organism evidence="1 2">
    <name type="scientific">Pseudomonas oryzihabitans</name>
    <dbReference type="NCBI Taxonomy" id="47885"/>
    <lineage>
        <taxon>Bacteria</taxon>
        <taxon>Pseudomonadati</taxon>
        <taxon>Pseudomonadota</taxon>
        <taxon>Gammaproteobacteria</taxon>
        <taxon>Pseudomonadales</taxon>
        <taxon>Pseudomonadaceae</taxon>
        <taxon>Pseudomonas</taxon>
    </lineage>
</organism>
<evidence type="ECO:0000313" key="1">
    <source>
        <dbReference type="EMBL" id="ONN71079.1"/>
    </source>
</evidence>
<gene>
    <name evidence="1" type="ORF">BVL52_11285</name>
</gene>
<protein>
    <submittedName>
        <fullName evidence="1">Uncharacterized protein</fullName>
    </submittedName>
</protein>
<dbReference type="InterPro" id="IPR014915">
    <property type="entry name" value="Phage_TLS_TfmB"/>
</dbReference>
<dbReference type="Proteomes" id="UP000189310">
    <property type="component" value="Unassembled WGS sequence"/>
</dbReference>
<comment type="caution">
    <text evidence="1">The sequence shown here is derived from an EMBL/GenBank/DDBJ whole genome shotgun (WGS) entry which is preliminary data.</text>
</comment>
<proteinExistence type="predicted"/>
<keyword evidence="2" id="KW-1185">Reference proteome</keyword>
<evidence type="ECO:0000313" key="2">
    <source>
        <dbReference type="Proteomes" id="UP000189310"/>
    </source>
</evidence>
<accession>A0ABX3IRU7</accession>
<dbReference type="Pfam" id="PF08809">
    <property type="entry name" value="DUF1799"/>
    <property type="match status" value="1"/>
</dbReference>
<reference evidence="1 2" key="1">
    <citation type="submission" date="2017-01" db="EMBL/GenBank/DDBJ databases">
        <title>Pseudomonas psychrotolerans genome sequencing and assembly.</title>
        <authorList>
            <person name="Vyas B."/>
            <person name="Mayilraj S."/>
        </authorList>
    </citation>
    <scope>NUCLEOTIDE SEQUENCE [LARGE SCALE GENOMIC DNA]</scope>
    <source>
        <strain evidence="1 2">SDS18</strain>
    </source>
</reference>